<dbReference type="InterPro" id="IPR036390">
    <property type="entry name" value="WH_DNA-bd_sf"/>
</dbReference>
<dbReference type="GO" id="GO:0006351">
    <property type="term" value="P:DNA-templated transcription"/>
    <property type="evidence" value="ECO:0007669"/>
    <property type="project" value="TreeGrafter"/>
</dbReference>
<dbReference type="PANTHER" id="PTHR30537">
    <property type="entry name" value="HTH-TYPE TRANSCRIPTIONAL REGULATOR"/>
    <property type="match status" value="1"/>
</dbReference>
<evidence type="ECO:0000256" key="4">
    <source>
        <dbReference type="ARBA" id="ARBA00023163"/>
    </source>
</evidence>
<dbReference type="Proteomes" id="UP000243053">
    <property type="component" value="Unassembled WGS sequence"/>
</dbReference>
<protein>
    <submittedName>
        <fullName evidence="6">LysR family transcriptional regulator</fullName>
    </submittedName>
</protein>
<comment type="caution">
    <text evidence="6">The sequence shown here is derived from an EMBL/GenBank/DDBJ whole genome shotgun (WGS) entry which is preliminary data.</text>
</comment>
<sequence>MDTLDGLKTVVAVVETNSFTAASDRLGISKALVSKYVGEVENQLGIRLFNRTTRQLALTDSGRRYYEQAIILLEQFSAMVDNVTGEQTAPRGLLRISAPVTFGEMRLAPLLPKFIALYPDLTIELVLTNGAIDMLEEGIDVRLRIGGVDDSNMIARHLTNFPLVLSASPNYVQANGLPITPEQLREHQCIIDSNFRIGKQWPFISPKGQAETINVQSGVAVNSPQAVREIAIADGGIAMTPNFIVEDALADGRLLRVLPEYTTLEFGLFAIYPHRKYVAKKVRCFIDFVLEQFSKQSSANNS</sequence>
<dbReference type="InterPro" id="IPR000847">
    <property type="entry name" value="LysR_HTH_N"/>
</dbReference>
<dbReference type="Pfam" id="PF00126">
    <property type="entry name" value="HTH_1"/>
    <property type="match status" value="1"/>
</dbReference>
<name>A0A1Y5EQ02_COLPS</name>
<keyword evidence="4" id="KW-0804">Transcription</keyword>
<gene>
    <name evidence="6" type="ORF">A9Q75_02090</name>
</gene>
<keyword evidence="3" id="KW-0238">DNA-binding</keyword>
<dbReference type="InterPro" id="IPR058163">
    <property type="entry name" value="LysR-type_TF_proteobact-type"/>
</dbReference>
<accession>A0A1Y5EQ02</accession>
<dbReference type="Pfam" id="PF03466">
    <property type="entry name" value="LysR_substrate"/>
    <property type="match status" value="1"/>
</dbReference>
<dbReference type="InterPro" id="IPR036388">
    <property type="entry name" value="WH-like_DNA-bd_sf"/>
</dbReference>
<evidence type="ECO:0000259" key="5">
    <source>
        <dbReference type="PROSITE" id="PS50931"/>
    </source>
</evidence>
<dbReference type="InterPro" id="IPR005119">
    <property type="entry name" value="LysR_subst-bd"/>
</dbReference>
<evidence type="ECO:0000256" key="1">
    <source>
        <dbReference type="ARBA" id="ARBA00009437"/>
    </source>
</evidence>
<dbReference type="Gene3D" id="1.10.10.10">
    <property type="entry name" value="Winged helix-like DNA-binding domain superfamily/Winged helix DNA-binding domain"/>
    <property type="match status" value="1"/>
</dbReference>
<evidence type="ECO:0000313" key="7">
    <source>
        <dbReference type="Proteomes" id="UP000243053"/>
    </source>
</evidence>
<evidence type="ECO:0000313" key="6">
    <source>
        <dbReference type="EMBL" id="OUR84649.1"/>
    </source>
</evidence>
<organism evidence="6 7">
    <name type="scientific">Colwellia psychrerythraea</name>
    <name type="common">Vibrio psychroerythus</name>
    <dbReference type="NCBI Taxonomy" id="28229"/>
    <lineage>
        <taxon>Bacteria</taxon>
        <taxon>Pseudomonadati</taxon>
        <taxon>Pseudomonadota</taxon>
        <taxon>Gammaproteobacteria</taxon>
        <taxon>Alteromonadales</taxon>
        <taxon>Colwelliaceae</taxon>
        <taxon>Colwellia</taxon>
    </lineage>
</organism>
<dbReference type="Gene3D" id="3.40.190.290">
    <property type="match status" value="1"/>
</dbReference>
<dbReference type="EMBL" id="MAAF01000012">
    <property type="protein sequence ID" value="OUR84649.1"/>
    <property type="molecule type" value="Genomic_DNA"/>
</dbReference>
<dbReference type="FunFam" id="1.10.10.10:FF:000001">
    <property type="entry name" value="LysR family transcriptional regulator"/>
    <property type="match status" value="1"/>
</dbReference>
<reference evidence="7" key="1">
    <citation type="journal article" date="2017" name="Proc. Natl. Acad. Sci. U.S.A.">
        <title>Simulation of Deepwater Horizon oil plume reveals substrate specialization within a complex community of hydrocarbon degraders.</title>
        <authorList>
            <person name="Hu P."/>
            <person name="Dubinsky E.A."/>
            <person name="Probst A.J."/>
            <person name="Wang J."/>
            <person name="Sieber C.M.K."/>
            <person name="Tom L.M."/>
            <person name="Gardinali P."/>
            <person name="Banfield J.F."/>
            <person name="Atlas R.M."/>
            <person name="Andersen G.L."/>
        </authorList>
    </citation>
    <scope>NUCLEOTIDE SEQUENCE [LARGE SCALE GENOMIC DNA]</scope>
</reference>
<dbReference type="PROSITE" id="PS50931">
    <property type="entry name" value="HTH_LYSR"/>
    <property type="match status" value="1"/>
</dbReference>
<dbReference type="SUPFAM" id="SSF46785">
    <property type="entry name" value="Winged helix' DNA-binding domain"/>
    <property type="match status" value="1"/>
</dbReference>
<feature type="domain" description="HTH lysR-type" evidence="5">
    <location>
        <begin position="1"/>
        <end position="59"/>
    </location>
</feature>
<comment type="similarity">
    <text evidence="1">Belongs to the LysR transcriptional regulatory family.</text>
</comment>
<proteinExistence type="inferred from homology"/>
<dbReference type="GO" id="GO:0003700">
    <property type="term" value="F:DNA-binding transcription factor activity"/>
    <property type="evidence" value="ECO:0007669"/>
    <property type="project" value="InterPro"/>
</dbReference>
<evidence type="ECO:0000256" key="2">
    <source>
        <dbReference type="ARBA" id="ARBA00023015"/>
    </source>
</evidence>
<keyword evidence="2" id="KW-0805">Transcription regulation</keyword>
<evidence type="ECO:0000256" key="3">
    <source>
        <dbReference type="ARBA" id="ARBA00023125"/>
    </source>
</evidence>
<dbReference type="SUPFAM" id="SSF53850">
    <property type="entry name" value="Periplasmic binding protein-like II"/>
    <property type="match status" value="1"/>
</dbReference>
<dbReference type="CDD" id="cd08422">
    <property type="entry name" value="PBP2_CrgA_like"/>
    <property type="match status" value="1"/>
</dbReference>
<dbReference type="GO" id="GO:0043565">
    <property type="term" value="F:sequence-specific DNA binding"/>
    <property type="evidence" value="ECO:0007669"/>
    <property type="project" value="TreeGrafter"/>
</dbReference>
<dbReference type="PANTHER" id="PTHR30537:SF5">
    <property type="entry name" value="HTH-TYPE TRANSCRIPTIONAL ACTIVATOR TTDR-RELATED"/>
    <property type="match status" value="1"/>
</dbReference>
<dbReference type="AlphaFoldDB" id="A0A1Y5EQ02"/>